<dbReference type="GO" id="GO:0003677">
    <property type="term" value="F:DNA binding"/>
    <property type="evidence" value="ECO:0007669"/>
    <property type="project" value="UniProtKB-KW"/>
</dbReference>
<dbReference type="AlphaFoldDB" id="A0A6A2ZSN2"/>
<sequence>MGSLVHVKEAVIVTPSDPTPTRLLSLSALDSQLFLRFTIEYLLVYKPPNPTGLDPRATVARVKAALAKALVPYYPLAGRVRAKPDGGLEVVCRGQGVLFIEAVSDHEANELERAPRFVTQWRKLLSVHVADVLKGAPPLIVQLTWLKDGNAALGVGFNHCLCDGIGSAEFLNSFAELASVTSQTKLAEFKFKPKPVWDRHLLNPPPFHPSRNCNNYNSPNHHPEFNRVPDLCGFLSRFSNERLVPTSFIFNKASLDELKKVAFSTSRAGESSYTSFEFLSAHIWRSWARALNLPSNQTLKLLFSINVRDRVKPSLPSGFYGNAFVLGCAQTSVKDLTERGLGYAAMLVKRAKERVDSEFVISVVESVSRSRASPDSVGVLILSQWSRLGLEKVDFGLAKPVNVGPICCDRYCLLLPVFNQTDAVKAMVAVPTSAAQRYEHLVRSLSS</sequence>
<keyword evidence="2" id="KW-0808">Transferase</keyword>
<dbReference type="InterPro" id="IPR023213">
    <property type="entry name" value="CAT-like_dom_sf"/>
</dbReference>
<comment type="similarity">
    <text evidence="1">Belongs to the plant acyltransferase family.</text>
</comment>
<dbReference type="GO" id="GO:0016746">
    <property type="term" value="F:acyltransferase activity"/>
    <property type="evidence" value="ECO:0007669"/>
    <property type="project" value="UniProtKB-KW"/>
</dbReference>
<gene>
    <name evidence="4" type="ORF">F3Y22_tig00110770pilonHSYRG00058</name>
</gene>
<proteinExistence type="inferred from homology"/>
<evidence type="ECO:0000256" key="3">
    <source>
        <dbReference type="ARBA" id="ARBA00023315"/>
    </source>
</evidence>
<dbReference type="OrthoDB" id="1862401at2759"/>
<keyword evidence="5" id="KW-1185">Reference proteome</keyword>
<dbReference type="Proteomes" id="UP000436088">
    <property type="component" value="Unassembled WGS sequence"/>
</dbReference>
<protein>
    <submittedName>
        <fullName evidence="4">Integrase-type DNA-binding superfamily protein</fullName>
    </submittedName>
</protein>
<accession>A0A6A2ZSN2</accession>
<reference evidence="4" key="1">
    <citation type="submission" date="2019-09" db="EMBL/GenBank/DDBJ databases">
        <title>Draft genome information of white flower Hibiscus syriacus.</title>
        <authorList>
            <person name="Kim Y.-M."/>
        </authorList>
    </citation>
    <scope>NUCLEOTIDE SEQUENCE [LARGE SCALE GENOMIC DNA]</scope>
    <source>
        <strain evidence="4">YM2019G1</strain>
    </source>
</reference>
<organism evidence="4 5">
    <name type="scientific">Hibiscus syriacus</name>
    <name type="common">Rose of Sharon</name>
    <dbReference type="NCBI Taxonomy" id="106335"/>
    <lineage>
        <taxon>Eukaryota</taxon>
        <taxon>Viridiplantae</taxon>
        <taxon>Streptophyta</taxon>
        <taxon>Embryophyta</taxon>
        <taxon>Tracheophyta</taxon>
        <taxon>Spermatophyta</taxon>
        <taxon>Magnoliopsida</taxon>
        <taxon>eudicotyledons</taxon>
        <taxon>Gunneridae</taxon>
        <taxon>Pentapetalae</taxon>
        <taxon>rosids</taxon>
        <taxon>malvids</taxon>
        <taxon>Malvales</taxon>
        <taxon>Malvaceae</taxon>
        <taxon>Malvoideae</taxon>
        <taxon>Hibiscus</taxon>
    </lineage>
</organism>
<evidence type="ECO:0000313" key="4">
    <source>
        <dbReference type="EMBL" id="KAE8694840.1"/>
    </source>
</evidence>
<name>A0A6A2ZSN2_HIBSY</name>
<dbReference type="Gene3D" id="3.30.559.10">
    <property type="entry name" value="Chloramphenicol acetyltransferase-like domain"/>
    <property type="match status" value="2"/>
</dbReference>
<dbReference type="Pfam" id="PF02458">
    <property type="entry name" value="Transferase"/>
    <property type="match status" value="1"/>
</dbReference>
<dbReference type="PANTHER" id="PTHR31147">
    <property type="entry name" value="ACYL TRANSFERASE 4"/>
    <property type="match status" value="1"/>
</dbReference>
<keyword evidence="3" id="KW-0012">Acyltransferase</keyword>
<dbReference type="EMBL" id="VEPZ02001103">
    <property type="protein sequence ID" value="KAE8694840.1"/>
    <property type="molecule type" value="Genomic_DNA"/>
</dbReference>
<evidence type="ECO:0000313" key="5">
    <source>
        <dbReference type="Proteomes" id="UP000436088"/>
    </source>
</evidence>
<dbReference type="InterPro" id="IPR050898">
    <property type="entry name" value="Plant_acyltransferase"/>
</dbReference>
<evidence type="ECO:0000256" key="2">
    <source>
        <dbReference type="ARBA" id="ARBA00022679"/>
    </source>
</evidence>
<keyword evidence="4" id="KW-0238">DNA-binding</keyword>
<evidence type="ECO:0000256" key="1">
    <source>
        <dbReference type="ARBA" id="ARBA00009861"/>
    </source>
</evidence>
<dbReference type="PANTHER" id="PTHR31147:SF1">
    <property type="entry name" value="ACYL TRANSFERASE 4"/>
    <property type="match status" value="1"/>
</dbReference>
<comment type="caution">
    <text evidence="4">The sequence shown here is derived from an EMBL/GenBank/DDBJ whole genome shotgun (WGS) entry which is preliminary data.</text>
</comment>